<feature type="coiled-coil region" evidence="1">
    <location>
        <begin position="787"/>
        <end position="850"/>
    </location>
</feature>
<keyword evidence="5" id="KW-1185">Reference proteome</keyword>
<evidence type="ECO:0000313" key="4">
    <source>
        <dbReference type="EMBL" id="MEW2367522.1"/>
    </source>
</evidence>
<name>A0ABV3M742_9ACTN</name>
<dbReference type="Pfam" id="PF01464">
    <property type="entry name" value="SLT"/>
    <property type="match status" value="1"/>
</dbReference>
<proteinExistence type="predicted"/>
<dbReference type="Proteomes" id="UP001553843">
    <property type="component" value="Unassembled WGS sequence"/>
</dbReference>
<feature type="region of interest" description="Disordered" evidence="2">
    <location>
        <begin position="150"/>
        <end position="171"/>
    </location>
</feature>
<feature type="domain" description="Transglycosylase SLT" evidence="3">
    <location>
        <begin position="1345"/>
        <end position="1434"/>
    </location>
</feature>
<evidence type="ECO:0000313" key="5">
    <source>
        <dbReference type="Proteomes" id="UP001553843"/>
    </source>
</evidence>
<dbReference type="SUPFAM" id="SSF53955">
    <property type="entry name" value="Lysozyme-like"/>
    <property type="match status" value="1"/>
</dbReference>
<reference evidence="4 5" key="1">
    <citation type="submission" date="2024-06" db="EMBL/GenBank/DDBJ databases">
        <title>The Natural Products Discovery Center: Release of the First 8490 Sequenced Strains for Exploring Actinobacteria Biosynthetic Diversity.</title>
        <authorList>
            <person name="Kalkreuter E."/>
            <person name="Kautsar S.A."/>
            <person name="Yang D."/>
            <person name="Bader C.D."/>
            <person name="Teijaro C.N."/>
            <person name="Fluegel L."/>
            <person name="Davis C.M."/>
            <person name="Simpson J.R."/>
            <person name="Lauterbach L."/>
            <person name="Steele A.D."/>
            <person name="Gui C."/>
            <person name="Meng S."/>
            <person name="Li G."/>
            <person name="Viehrig K."/>
            <person name="Ye F."/>
            <person name="Su P."/>
            <person name="Kiefer A.F."/>
            <person name="Nichols A."/>
            <person name="Cepeda A.J."/>
            <person name="Yan W."/>
            <person name="Fan B."/>
            <person name="Jiang Y."/>
            <person name="Adhikari A."/>
            <person name="Zheng C.-J."/>
            <person name="Schuster L."/>
            <person name="Cowan T.M."/>
            <person name="Smanski M.J."/>
            <person name="Chevrette M.G."/>
            <person name="De Carvalho L.P.S."/>
            <person name="Shen B."/>
        </authorList>
    </citation>
    <scope>NUCLEOTIDE SEQUENCE [LARGE SCALE GENOMIC DNA]</scope>
    <source>
        <strain evidence="4 5">NPDC047833</strain>
    </source>
</reference>
<feature type="region of interest" description="Disordered" evidence="2">
    <location>
        <begin position="966"/>
        <end position="1002"/>
    </location>
</feature>
<protein>
    <submittedName>
        <fullName evidence="4">Transglycosylase SLT domain-containing protein</fullName>
    </submittedName>
</protein>
<keyword evidence="1" id="KW-0175">Coiled coil</keyword>
<organism evidence="4 5">
    <name type="scientific">Streptomyces huasconensis</name>
    <dbReference type="NCBI Taxonomy" id="1854574"/>
    <lineage>
        <taxon>Bacteria</taxon>
        <taxon>Bacillati</taxon>
        <taxon>Actinomycetota</taxon>
        <taxon>Actinomycetes</taxon>
        <taxon>Kitasatosporales</taxon>
        <taxon>Streptomycetaceae</taxon>
        <taxon>Streptomyces</taxon>
    </lineage>
</organism>
<gene>
    <name evidence="4" type="ORF">AB0887_37020</name>
</gene>
<dbReference type="Gene3D" id="1.10.530.10">
    <property type="match status" value="1"/>
</dbReference>
<evidence type="ECO:0000256" key="2">
    <source>
        <dbReference type="SAM" id="MobiDB-lite"/>
    </source>
</evidence>
<feature type="compositionally biased region" description="Basic and acidic residues" evidence="2">
    <location>
        <begin position="647"/>
        <end position="719"/>
    </location>
</feature>
<evidence type="ECO:0000259" key="3">
    <source>
        <dbReference type="Pfam" id="PF01464"/>
    </source>
</evidence>
<feature type="region of interest" description="Disordered" evidence="2">
    <location>
        <begin position="646"/>
        <end position="723"/>
    </location>
</feature>
<comment type="caution">
    <text evidence="4">The sequence shown here is derived from an EMBL/GenBank/DDBJ whole genome shotgun (WGS) entry which is preliminary data.</text>
</comment>
<accession>A0ABV3M742</accession>
<dbReference type="EMBL" id="JBEYRS010000026">
    <property type="protein sequence ID" value="MEW2367522.1"/>
    <property type="molecule type" value="Genomic_DNA"/>
</dbReference>
<evidence type="ECO:0000256" key="1">
    <source>
        <dbReference type="SAM" id="Coils"/>
    </source>
</evidence>
<dbReference type="CDD" id="cd13402">
    <property type="entry name" value="LT_TF-like"/>
    <property type="match status" value="1"/>
</dbReference>
<dbReference type="InterPro" id="IPR008258">
    <property type="entry name" value="Transglycosylase_SLT_dom_1"/>
</dbReference>
<sequence length="1505" mass="162549">MAEGTRGPIKVGTGYVEIIPKVLQKDINELRAKVSSEMAKLGATAAREVNRAVKQGLSGLPQETQKQAKKAKAAVEKEAVDTAKTLKRIEKQITKEYGEEAGKRFREYRKAEEKKRRLLEETSAATRTALRDTVRQEEQAARQRQAAAERLERDRRQLQVQTQREHDRIERQKRIEAERQAKLALQAQREALRQQVAAQREAVRQQVAALREQAAAQRATLQDGISYQQRRMTQLRDQIRDVNRNINATNTTTQSFFTKTGTSLRRTGTLFDQVGQSINEAGNILTTRFLAPLATAGAALTAIGVENADKRLLGQLGLSSAGVSKSVSAAQMAAIQNYAINTPFSIDVMHEYQMKMIRSVAGADKKWYSKDASTRTGAANKAAEKTTDLIMSIGDSMARAGNLSPDQFRRAMYAMDMIMDMDRAPTKNVKQLAAASGMPAAELAQLLGFKNSTEMWKIIGTPAKDGGGVTGQQIADSMLNFWNPEKYKGSKTSDGSKGFAASMTSQTITGRLQQMKERAVFELGNLFVEEGKDGTYQYTDLGNQLAGKDGILDQVQDLAKKWAPKVDDFLGKFLDAGSHFLTMLDSTATWLEESGLADLAGPIAEFLIEWGPLILAAGLLSKVLGKAAGLVGRAFTPLAAVTRAGVRAHEGQRDIRSQRRAARDARNEARDNGASRREIRQAGRDAYRQQRTTNRDGDSRTTGRRLLDGFMGRDSRQQDGQRQIRALEDQIREARDEATRLRDELRETNRESMRQITAALAGNGNGSVQGAATQAGQAVNSVQQQAQQANNASLDQLRQEVEKVEKAARDVVSRLGTVKNDVDALNGKNLNTLTAEFDQLKNAAQGAGKEITSDNARVGNLDKKNVSGVTSSVNGLRSAAKKAADQIGDGAMSSSTSGRVANLNRRRLTDIIGEFKKLTNAADSSYKKVGQGTGAGSLAGRIGLLNSRSLKDITNRVDDLKKALEKAKDEGDDLDDALGRIGKRSPGGGGTSGGRKKNARGGIMRTSDVGSVMPGYSPWVDNIPAILSPGEAVLRPEVTQAIGPDTINSWNALAIRGKISRHARGSSAGGKFDLEQVKEMISLMDIAPVGTAMAKTMKLDSSSDPLGGSVQGGILRTGDHSARIGGSVGATKFRGMYDWMTEDVFSLLKKVPSGVGQVAGVLGGALAPTLGEYFWDDVWKGEGNIVSRGNKYLGHVFSMDTLEKVWDDLFGGVGDSLGSLWDAATNPIDTFSQAFRDIGEIVSGSYNNLIGMVETVKQVREAPGKYAGRVFTGFMENAAEAMPNTEGLFDFSGGSKVSAKPVDFGADMVSVGKGSGVQRWAPVAAQALALLDLPRSALGIVLRRIQTESGGNPTIVNKWDSNWQAGHPSVGLMQVIGPTFAAYAGRFKNVGPKLYGTSVNPLANIYAGLNYARNRYGSNWQRALSGTKGYATGTISASPGLAMVGEKGRELVAFGGGERVFNNEETEGLLNGKKYEIHVHEARNEPTPQAVLRALRTAEALYTNL</sequence>
<dbReference type="InterPro" id="IPR023346">
    <property type="entry name" value="Lysozyme-like_dom_sf"/>
</dbReference>
<dbReference type="RefSeq" id="WP_359774993.1">
    <property type="nucleotide sequence ID" value="NZ_JBEYRR010000002.1"/>
</dbReference>